<dbReference type="Pfam" id="PF08447">
    <property type="entry name" value="PAS_3"/>
    <property type="match status" value="1"/>
</dbReference>
<keyword evidence="4" id="KW-0808">Transferase</keyword>
<dbReference type="SMART" id="SM00052">
    <property type="entry name" value="EAL"/>
    <property type="match status" value="1"/>
</dbReference>
<dbReference type="InterPro" id="IPR013655">
    <property type="entry name" value="PAS_fold_3"/>
</dbReference>
<dbReference type="InterPro" id="IPR000160">
    <property type="entry name" value="GGDEF_dom"/>
</dbReference>
<dbReference type="InterPro" id="IPR001633">
    <property type="entry name" value="EAL_dom"/>
</dbReference>
<dbReference type="PANTHER" id="PTHR44757:SF2">
    <property type="entry name" value="BIOFILM ARCHITECTURE MAINTENANCE PROTEIN MBAA"/>
    <property type="match status" value="1"/>
</dbReference>
<dbReference type="RefSeq" id="WP_380692751.1">
    <property type="nucleotide sequence ID" value="NZ_JBHRYR010000002.1"/>
</dbReference>
<dbReference type="Proteomes" id="UP001595617">
    <property type="component" value="Unassembled WGS sequence"/>
</dbReference>
<dbReference type="GO" id="GO:0052621">
    <property type="term" value="F:diguanylate cyclase activity"/>
    <property type="evidence" value="ECO:0007669"/>
    <property type="project" value="UniProtKB-EC"/>
</dbReference>
<dbReference type="PANTHER" id="PTHR44757">
    <property type="entry name" value="DIGUANYLATE CYCLASE DGCP"/>
    <property type="match status" value="1"/>
</dbReference>
<dbReference type="SMART" id="SM00267">
    <property type="entry name" value="GGDEF"/>
    <property type="match status" value="1"/>
</dbReference>
<keyword evidence="5" id="KW-1185">Reference proteome</keyword>
<dbReference type="InterPro" id="IPR000014">
    <property type="entry name" value="PAS"/>
</dbReference>
<accession>A0ABV7ZTV5</accession>
<dbReference type="Pfam" id="PF13426">
    <property type="entry name" value="PAS_9"/>
    <property type="match status" value="1"/>
</dbReference>
<dbReference type="Gene3D" id="3.30.70.270">
    <property type="match status" value="1"/>
</dbReference>
<evidence type="ECO:0000313" key="5">
    <source>
        <dbReference type="Proteomes" id="UP001595617"/>
    </source>
</evidence>
<sequence length="810" mass="92096">MSKLLHAYLHRTMTRRWRYMMLRIRRAPMASLLVLFVFVMVGAVSILWWWGPIAPGWAMSTIMSALALSAVLVTVYQFYWARNQARKQRMLRRSLQEQREFMALRVAERTRELADANRQLSTEIRLTGEYTDALRESEQKLQLAMQASQLAVWDWHVAARTFSIEGPDGGFGQSQHGQMLDLRDFVYAEDFPQVRTAIQNHLKGRTAYLIMRYRTQQDPSLWVEDRGRTIAYDAQRRPARILGTRRNITTEVNRERELTLAASLFSGNRDPLLVLDRQFNITAMNPAFADMLRRPATDWVNRPWTSCSHSELIPQITNGLERQGHWEGEILEARADGSAFPLFMNIRSVFIGDHVAHYLCFCRDLSQQPAMIPSSEAHYDPLTGLANRHYFHQHLDYYRRMDHLPAHQLALGILNVDGFRQLNEQYGHSAGDQILQHLAARLNHYGAPLIMAARLGADEFALLFSHYETTQRLKQLCLQIVQDMHRPMMLDQADVLMGVSIGLIELTEHNVHHGFNDARNALQEAKANGGNQVLLGGEALTYSALERATIVQYLQDILTNLNSPLRYVPMYAAPHDEIAIGLRAYTTLTNERAHAFMDEPLFQMARERHLEERLFRQLLAEAIRTAQAVPSYSSEPVMLSYPLNGTTAANDQLATLVMSVADELQFPLHQLEISLAAHHLDTSRFEHIVRQIAVLHSRGVLVSLDCLGTLNLTMDQLSRLPLSTLRLSHAMLQASPLSPQIQLLLATARELGWRLAVTGVVNEPSLRQLHRLGVDSVEGPYFAAPLDSSALLTLLNQVALHDRGDNIHVH</sequence>
<dbReference type="SMART" id="SM00091">
    <property type="entry name" value="PAS"/>
    <property type="match status" value="1"/>
</dbReference>
<evidence type="ECO:0000313" key="4">
    <source>
        <dbReference type="EMBL" id="MFC3851556.1"/>
    </source>
</evidence>
<protein>
    <submittedName>
        <fullName evidence="4">Diguanylate cyclase domain-containing protein</fullName>
        <ecNumber evidence="4">2.7.7.65</ecNumber>
    </submittedName>
</protein>
<dbReference type="CDD" id="cd01949">
    <property type="entry name" value="GGDEF"/>
    <property type="match status" value="1"/>
</dbReference>
<keyword evidence="1" id="KW-0472">Membrane</keyword>
<name>A0ABV7ZTV5_9GAMM</name>
<dbReference type="SUPFAM" id="SSF141868">
    <property type="entry name" value="EAL domain-like"/>
    <property type="match status" value="1"/>
</dbReference>
<organism evidence="4 5">
    <name type="scientific">Saccharospirillum mangrovi</name>
    <dbReference type="NCBI Taxonomy" id="2161747"/>
    <lineage>
        <taxon>Bacteria</taxon>
        <taxon>Pseudomonadati</taxon>
        <taxon>Pseudomonadota</taxon>
        <taxon>Gammaproteobacteria</taxon>
        <taxon>Oceanospirillales</taxon>
        <taxon>Saccharospirillaceae</taxon>
        <taxon>Saccharospirillum</taxon>
    </lineage>
</organism>
<dbReference type="InterPro" id="IPR052155">
    <property type="entry name" value="Biofilm_reg_signaling"/>
</dbReference>
<dbReference type="SMART" id="SM00086">
    <property type="entry name" value="PAC"/>
    <property type="match status" value="2"/>
</dbReference>
<dbReference type="InterPro" id="IPR035965">
    <property type="entry name" value="PAS-like_dom_sf"/>
</dbReference>
<dbReference type="Gene3D" id="3.30.450.20">
    <property type="entry name" value="PAS domain"/>
    <property type="match status" value="2"/>
</dbReference>
<comment type="caution">
    <text evidence="4">The sequence shown here is derived from an EMBL/GenBank/DDBJ whole genome shotgun (WGS) entry which is preliminary data.</text>
</comment>
<proteinExistence type="predicted"/>
<evidence type="ECO:0000259" key="3">
    <source>
        <dbReference type="PROSITE" id="PS50887"/>
    </source>
</evidence>
<dbReference type="InterPro" id="IPR035919">
    <property type="entry name" value="EAL_sf"/>
</dbReference>
<evidence type="ECO:0000256" key="1">
    <source>
        <dbReference type="SAM" id="Phobius"/>
    </source>
</evidence>
<reference evidence="5" key="1">
    <citation type="journal article" date="2019" name="Int. J. Syst. Evol. Microbiol.">
        <title>The Global Catalogue of Microorganisms (GCM) 10K type strain sequencing project: providing services to taxonomists for standard genome sequencing and annotation.</title>
        <authorList>
            <consortium name="The Broad Institute Genomics Platform"/>
            <consortium name="The Broad Institute Genome Sequencing Center for Infectious Disease"/>
            <person name="Wu L."/>
            <person name="Ma J."/>
        </authorList>
    </citation>
    <scope>NUCLEOTIDE SEQUENCE [LARGE SCALE GENOMIC DNA]</scope>
    <source>
        <strain evidence="5">IBRC 10765</strain>
    </source>
</reference>
<dbReference type="Gene3D" id="3.20.20.450">
    <property type="entry name" value="EAL domain"/>
    <property type="match status" value="1"/>
</dbReference>
<dbReference type="InterPro" id="IPR043128">
    <property type="entry name" value="Rev_trsase/Diguanyl_cyclase"/>
</dbReference>
<dbReference type="NCBIfam" id="TIGR00254">
    <property type="entry name" value="GGDEF"/>
    <property type="match status" value="1"/>
</dbReference>
<keyword evidence="4" id="KW-0548">Nucleotidyltransferase</keyword>
<feature type="transmembrane region" description="Helical" evidence="1">
    <location>
        <begin position="30"/>
        <end position="51"/>
    </location>
</feature>
<dbReference type="Pfam" id="PF00563">
    <property type="entry name" value="EAL"/>
    <property type="match status" value="1"/>
</dbReference>
<dbReference type="InterPro" id="IPR001610">
    <property type="entry name" value="PAC"/>
</dbReference>
<feature type="domain" description="EAL" evidence="2">
    <location>
        <begin position="547"/>
        <end position="799"/>
    </location>
</feature>
<dbReference type="Pfam" id="PF00990">
    <property type="entry name" value="GGDEF"/>
    <property type="match status" value="1"/>
</dbReference>
<evidence type="ECO:0000259" key="2">
    <source>
        <dbReference type="PROSITE" id="PS50883"/>
    </source>
</evidence>
<feature type="transmembrane region" description="Helical" evidence="1">
    <location>
        <begin position="57"/>
        <end position="80"/>
    </location>
</feature>
<feature type="domain" description="GGDEF" evidence="3">
    <location>
        <begin position="407"/>
        <end position="538"/>
    </location>
</feature>
<dbReference type="SUPFAM" id="SSF55073">
    <property type="entry name" value="Nucleotide cyclase"/>
    <property type="match status" value="1"/>
</dbReference>
<dbReference type="InterPro" id="IPR029787">
    <property type="entry name" value="Nucleotide_cyclase"/>
</dbReference>
<dbReference type="SUPFAM" id="SSF55785">
    <property type="entry name" value="PYP-like sensor domain (PAS domain)"/>
    <property type="match status" value="2"/>
</dbReference>
<keyword evidence="1" id="KW-1133">Transmembrane helix</keyword>
<dbReference type="EC" id="2.7.7.65" evidence="4"/>
<keyword evidence="1" id="KW-0812">Transmembrane</keyword>
<dbReference type="CDD" id="cd00130">
    <property type="entry name" value="PAS"/>
    <property type="match status" value="1"/>
</dbReference>
<dbReference type="PROSITE" id="PS50887">
    <property type="entry name" value="GGDEF"/>
    <property type="match status" value="1"/>
</dbReference>
<dbReference type="PROSITE" id="PS50883">
    <property type="entry name" value="EAL"/>
    <property type="match status" value="1"/>
</dbReference>
<dbReference type="EMBL" id="JBHRYR010000002">
    <property type="protein sequence ID" value="MFC3851556.1"/>
    <property type="molecule type" value="Genomic_DNA"/>
</dbReference>
<gene>
    <name evidence="4" type="ORF">ACFOOG_01820</name>
</gene>